<evidence type="ECO:0000313" key="3">
    <source>
        <dbReference type="Proteomes" id="UP001642540"/>
    </source>
</evidence>
<dbReference type="Proteomes" id="UP001642540">
    <property type="component" value="Unassembled WGS sequence"/>
</dbReference>
<gene>
    <name evidence="2" type="ORF">ODALV1_LOCUS19314</name>
</gene>
<sequence>MSTEEKRVKMRAKWRYYYNQRKANGKLDQRKRVESEAQNERRRMRWKINKIQRKSKRQGQVLSEEETEKEPARCKIKEEETNVRQILEEQEPMKRGRGRPRSKR</sequence>
<organism evidence="2 3">
    <name type="scientific">Orchesella dallaii</name>
    <dbReference type="NCBI Taxonomy" id="48710"/>
    <lineage>
        <taxon>Eukaryota</taxon>
        <taxon>Metazoa</taxon>
        <taxon>Ecdysozoa</taxon>
        <taxon>Arthropoda</taxon>
        <taxon>Hexapoda</taxon>
        <taxon>Collembola</taxon>
        <taxon>Entomobryomorpha</taxon>
        <taxon>Entomobryoidea</taxon>
        <taxon>Orchesellidae</taxon>
        <taxon>Orchesellinae</taxon>
        <taxon>Orchesella</taxon>
    </lineage>
</organism>
<accession>A0ABP1R6J8</accession>
<feature type="compositionally biased region" description="Basic residues" evidence="1">
    <location>
        <begin position="95"/>
        <end position="104"/>
    </location>
</feature>
<proteinExistence type="predicted"/>
<comment type="caution">
    <text evidence="2">The sequence shown here is derived from an EMBL/GenBank/DDBJ whole genome shotgun (WGS) entry which is preliminary data.</text>
</comment>
<evidence type="ECO:0000256" key="1">
    <source>
        <dbReference type="SAM" id="MobiDB-lite"/>
    </source>
</evidence>
<dbReference type="EMBL" id="CAXLJM020000065">
    <property type="protein sequence ID" value="CAL8121294.1"/>
    <property type="molecule type" value="Genomic_DNA"/>
</dbReference>
<name>A0ABP1R6J8_9HEXA</name>
<reference evidence="2 3" key="1">
    <citation type="submission" date="2024-08" db="EMBL/GenBank/DDBJ databases">
        <authorList>
            <person name="Cucini C."/>
            <person name="Frati F."/>
        </authorList>
    </citation>
    <scope>NUCLEOTIDE SEQUENCE [LARGE SCALE GENOMIC DNA]</scope>
</reference>
<keyword evidence="3" id="KW-1185">Reference proteome</keyword>
<protein>
    <submittedName>
        <fullName evidence="2">Uncharacterized protein</fullName>
    </submittedName>
</protein>
<feature type="region of interest" description="Disordered" evidence="1">
    <location>
        <begin position="52"/>
        <end position="104"/>
    </location>
</feature>
<evidence type="ECO:0000313" key="2">
    <source>
        <dbReference type="EMBL" id="CAL8121294.1"/>
    </source>
</evidence>
<feature type="compositionally biased region" description="Basic and acidic residues" evidence="1">
    <location>
        <begin position="69"/>
        <end position="82"/>
    </location>
</feature>